<dbReference type="InterPro" id="IPR036895">
    <property type="entry name" value="Uracil-DNA_glycosylase-like_sf"/>
</dbReference>
<dbReference type="Proteomes" id="UP000321204">
    <property type="component" value="Chromosome"/>
</dbReference>
<reference evidence="2 3" key="1">
    <citation type="journal article" date="2015" name="Int. J. Syst. Evol. Microbiol.">
        <title>Flavisolibacter ginsenosidimutans sp. nov., with ginsenoside-converting activity isolated from soil used for cultivating ginseng.</title>
        <authorList>
            <person name="Zhao Y."/>
            <person name="Liu Q."/>
            <person name="Kang M.S."/>
            <person name="Jin F."/>
            <person name="Yu H."/>
            <person name="Im W.T."/>
        </authorList>
    </citation>
    <scope>NUCLEOTIDE SEQUENCE [LARGE SCALE GENOMIC DNA]</scope>
    <source>
        <strain evidence="2 3">Gsoil 636</strain>
    </source>
</reference>
<dbReference type="InterPro" id="IPR032579">
    <property type="entry name" value="Phe_SMUG2-like"/>
</dbReference>
<accession>A0A5B8UJR7</accession>
<dbReference type="EMBL" id="CP042433">
    <property type="protein sequence ID" value="QEC56951.1"/>
    <property type="molecule type" value="Genomic_DNA"/>
</dbReference>
<dbReference type="Pfam" id="PF03167">
    <property type="entry name" value="UDG"/>
    <property type="match status" value="1"/>
</dbReference>
<feature type="domain" description="Uracil-DNA glycosylase-like" evidence="1">
    <location>
        <begin position="46"/>
        <end position="219"/>
    </location>
</feature>
<sequence length="224" mass="26073">MKTWAQDLYEFYSSLKPKQRLPNNVQWLYPQRSEEVMNVVQKFLQKYFSDNNQRTLFLGINPGRFGAGITGVNFTAAKQLTDDCGIENPFGKGSELSAEFIYAMIKAYGGPKDFYSRFFIGSVCPLGFVKEGKNINYYDDKDLQKAVEPFIVQSIEKQLSFPVVRSRCLCIGGEKNFRFLSKLNETHKWFGKIIPLPHPRFIMQYRRKQVQPFIQLYLDAMKKK</sequence>
<evidence type="ECO:0000313" key="3">
    <source>
        <dbReference type="Proteomes" id="UP000321204"/>
    </source>
</evidence>
<gene>
    <name evidence="2" type="ORF">FSB75_13930</name>
</gene>
<dbReference type="Gene3D" id="3.40.470.10">
    <property type="entry name" value="Uracil-DNA glycosylase-like domain"/>
    <property type="match status" value="1"/>
</dbReference>
<dbReference type="CDD" id="cd19375">
    <property type="entry name" value="UDG-F3-like_SMUG2"/>
    <property type="match status" value="1"/>
</dbReference>
<evidence type="ECO:0000313" key="2">
    <source>
        <dbReference type="EMBL" id="QEC56951.1"/>
    </source>
</evidence>
<dbReference type="OrthoDB" id="7107805at2"/>
<dbReference type="KEGG" id="fgg:FSB75_13930"/>
<organism evidence="2 3">
    <name type="scientific">Flavisolibacter ginsenosidimutans</name>
    <dbReference type="NCBI Taxonomy" id="661481"/>
    <lineage>
        <taxon>Bacteria</taxon>
        <taxon>Pseudomonadati</taxon>
        <taxon>Bacteroidota</taxon>
        <taxon>Chitinophagia</taxon>
        <taxon>Chitinophagales</taxon>
        <taxon>Chitinophagaceae</taxon>
        <taxon>Flavisolibacter</taxon>
    </lineage>
</organism>
<dbReference type="AlphaFoldDB" id="A0A5B8UJR7"/>
<evidence type="ECO:0000259" key="1">
    <source>
        <dbReference type="Pfam" id="PF03167"/>
    </source>
</evidence>
<keyword evidence="3" id="KW-1185">Reference proteome</keyword>
<dbReference type="SUPFAM" id="SSF52141">
    <property type="entry name" value="Uracil-DNA glycosylase-like"/>
    <property type="match status" value="1"/>
</dbReference>
<dbReference type="RefSeq" id="WP_146788708.1">
    <property type="nucleotide sequence ID" value="NZ_BAABIO010000003.1"/>
</dbReference>
<dbReference type="InterPro" id="IPR005122">
    <property type="entry name" value="Uracil-DNA_glycosylase-like"/>
</dbReference>
<proteinExistence type="predicted"/>
<protein>
    <submittedName>
        <fullName evidence="2">DUF4918 family protein</fullName>
    </submittedName>
</protein>
<name>A0A5B8UJR7_9BACT</name>